<evidence type="ECO:0000256" key="9">
    <source>
        <dbReference type="PIRSR" id="PIRSR639901-1"/>
    </source>
</evidence>
<dbReference type="FunFam" id="3.40.50.11720:FF:000001">
    <property type="entry name" value="3-deoxy-D-manno-octulosonic acid transferase"/>
    <property type="match status" value="1"/>
</dbReference>
<dbReference type="RefSeq" id="WP_109017023.1">
    <property type="nucleotide sequence ID" value="NZ_BDOQ01000022.1"/>
</dbReference>
<evidence type="ECO:0000313" key="14">
    <source>
        <dbReference type="EMBL" id="GBG15873.1"/>
    </source>
</evidence>
<comment type="subcellular location">
    <subcellularLocation>
        <location evidence="1">Cell envelope</location>
    </subcellularLocation>
    <subcellularLocation>
        <location evidence="11">Cell membrane</location>
    </subcellularLocation>
</comment>
<dbReference type="NCBIfam" id="NF004386">
    <property type="entry name" value="PRK05749.1-2"/>
    <property type="match status" value="1"/>
</dbReference>
<proteinExistence type="inferred from homology"/>
<sequence length="415" mass="45254">MGRLLYTALLWMLLPLVPLRLLWRGRRQPEYLDHIGERFGRYDVQPARPVIWLHAVSVGETHAAAPLVKLLKERYPQHLVVLTHGTPTGRAAGQQLFGDTVRQAYLPYDLPFAVRGFLNHFKPQLGLIMETELWFNLIAACRARKMPLLLVNARLSAKSAKGYAKLGWLVEEGLTDLAAIAAQTEADAQRLCDLGAPEVMVTGNLKFDVAAPAGEREHIGHLCGGRLVFLAASTREGEEPLVLEAFRRAAIPGLLLVLVPRHPQRFDEVAGLLEAQGVSYQRRSQNVPVGDVDVLLGDSMGEMAAYYAACDVAFIGGSLLPLGGQNLIEACAQGKPVIVGPYTFNFEEAASQAVMQGAAVRVWDVSGLAGEIRRLAEDSRARREMGDAGLKFAAANRGAAKRTLVLIEKFIEPAG</sequence>
<keyword evidence="14" id="KW-0328">Glycosyltransferase</keyword>
<dbReference type="OrthoDB" id="9789797at2"/>
<keyword evidence="6 11" id="KW-0808">Transferase</keyword>
<keyword evidence="15" id="KW-1185">Reference proteome</keyword>
<evidence type="ECO:0000256" key="2">
    <source>
        <dbReference type="ARBA" id="ARBA00004713"/>
    </source>
</evidence>
<dbReference type="GO" id="GO:0009244">
    <property type="term" value="P:lipopolysaccharide core region biosynthetic process"/>
    <property type="evidence" value="ECO:0007669"/>
    <property type="project" value="UniProtKB-UniRule"/>
</dbReference>
<evidence type="ECO:0000256" key="3">
    <source>
        <dbReference type="ARBA" id="ARBA00012621"/>
    </source>
</evidence>
<organism evidence="14 15">
    <name type="scientific">Novimethylophilus kurashikiensis</name>
    <dbReference type="NCBI Taxonomy" id="1825523"/>
    <lineage>
        <taxon>Bacteria</taxon>
        <taxon>Pseudomonadati</taxon>
        <taxon>Pseudomonadota</taxon>
        <taxon>Betaproteobacteria</taxon>
        <taxon>Nitrosomonadales</taxon>
        <taxon>Methylophilaceae</taxon>
        <taxon>Novimethylophilus</taxon>
    </lineage>
</organism>
<feature type="site" description="Transition state stabilizer" evidence="10">
    <location>
        <position position="206"/>
    </location>
</feature>
<dbReference type="Proteomes" id="UP000245081">
    <property type="component" value="Unassembled WGS sequence"/>
</dbReference>
<keyword evidence="11" id="KW-1003">Cell membrane</keyword>
<dbReference type="GO" id="GO:0043842">
    <property type="term" value="F:Kdo transferase activity"/>
    <property type="evidence" value="ECO:0007669"/>
    <property type="project" value="UniProtKB-EC"/>
</dbReference>
<dbReference type="EMBL" id="BDOQ01000022">
    <property type="protein sequence ID" value="GBG15873.1"/>
    <property type="molecule type" value="Genomic_DNA"/>
</dbReference>
<dbReference type="Gene3D" id="3.40.50.2000">
    <property type="entry name" value="Glycogen Phosphorylase B"/>
    <property type="match status" value="1"/>
</dbReference>
<evidence type="ECO:0000256" key="10">
    <source>
        <dbReference type="PIRSR" id="PIRSR639901-2"/>
    </source>
</evidence>
<comment type="catalytic activity">
    <reaction evidence="8 11">
        <text>lipid IVA (E. coli) + CMP-3-deoxy-beta-D-manno-octulosonate = alpha-Kdo-(2-&gt;6)-lipid IVA (E. coli) + CMP + H(+)</text>
        <dbReference type="Rhea" id="RHEA:28066"/>
        <dbReference type="ChEBI" id="CHEBI:15378"/>
        <dbReference type="ChEBI" id="CHEBI:58603"/>
        <dbReference type="ChEBI" id="CHEBI:60364"/>
        <dbReference type="ChEBI" id="CHEBI:60377"/>
        <dbReference type="ChEBI" id="CHEBI:85987"/>
        <dbReference type="EC" id="2.4.99.12"/>
    </reaction>
</comment>
<evidence type="ECO:0000256" key="5">
    <source>
        <dbReference type="ARBA" id="ARBA00022519"/>
    </source>
</evidence>
<evidence type="ECO:0000259" key="13">
    <source>
        <dbReference type="Pfam" id="PF04413"/>
    </source>
</evidence>
<dbReference type="Gene3D" id="3.40.50.11720">
    <property type="entry name" value="3-Deoxy-D-manno-octulosonic-acid transferase, N-terminal domain"/>
    <property type="match status" value="1"/>
</dbReference>
<reference evidence="14 15" key="1">
    <citation type="journal article" date="2018" name="Environ. Microbiol.">
        <title>Isolation and genomic characterization of Novimethylophilus kurashikiensis gen. nov. sp. nov., a new lanthanide-dependent methylotrophic species of Methylophilaceae.</title>
        <authorList>
            <person name="Lv H."/>
            <person name="Sahin N."/>
            <person name="Tani A."/>
        </authorList>
    </citation>
    <scope>NUCLEOTIDE SEQUENCE [LARGE SCALE GENOMIC DNA]</scope>
    <source>
        <strain evidence="14 15">La2-4</strain>
    </source>
</reference>
<dbReference type="PANTHER" id="PTHR42755">
    <property type="entry name" value="3-DEOXY-MANNO-OCTULOSONATE CYTIDYLYLTRANSFERASE"/>
    <property type="match status" value="1"/>
</dbReference>
<dbReference type="AlphaFoldDB" id="A0A2R5FHU7"/>
<evidence type="ECO:0000259" key="12">
    <source>
        <dbReference type="Pfam" id="PF00534"/>
    </source>
</evidence>
<protein>
    <recommendedName>
        <fullName evidence="4 11">3-deoxy-D-manno-octulosonic acid transferase</fullName>
        <shortName evidence="11">Kdo transferase</shortName>
        <ecNumber evidence="3 11">2.4.99.12</ecNumber>
    </recommendedName>
    <alternativeName>
        <fullName evidence="7 11">Lipid IV(A) 3-deoxy-D-manno-octulosonic acid transferase</fullName>
    </alternativeName>
</protein>
<feature type="domain" description="Glycosyl transferase family 1" evidence="12">
    <location>
        <begin position="279"/>
        <end position="390"/>
    </location>
</feature>
<evidence type="ECO:0000256" key="8">
    <source>
        <dbReference type="ARBA" id="ARBA00049183"/>
    </source>
</evidence>
<dbReference type="InterPro" id="IPR039901">
    <property type="entry name" value="Kdotransferase"/>
</dbReference>
<evidence type="ECO:0000256" key="1">
    <source>
        <dbReference type="ARBA" id="ARBA00004196"/>
    </source>
</evidence>
<dbReference type="Pfam" id="PF00534">
    <property type="entry name" value="Glycos_transf_1"/>
    <property type="match status" value="1"/>
</dbReference>
<evidence type="ECO:0000313" key="15">
    <source>
        <dbReference type="Proteomes" id="UP000245081"/>
    </source>
</evidence>
<evidence type="ECO:0000256" key="6">
    <source>
        <dbReference type="ARBA" id="ARBA00022679"/>
    </source>
</evidence>
<comment type="pathway">
    <text evidence="2 11">Bacterial outer membrane biogenesis; LPS core biosynthesis.</text>
</comment>
<dbReference type="InterPro" id="IPR038107">
    <property type="entry name" value="Glycos_transf_N_sf"/>
</dbReference>
<feature type="active site" description="Proton acceptor" evidence="9">
    <location>
        <position position="60"/>
    </location>
</feature>
<dbReference type="PANTHER" id="PTHR42755:SF1">
    <property type="entry name" value="3-DEOXY-D-MANNO-OCTULOSONIC ACID TRANSFERASE, MITOCHONDRIAL-RELATED"/>
    <property type="match status" value="1"/>
</dbReference>
<dbReference type="GO" id="GO:0030313">
    <property type="term" value="C:cell envelope"/>
    <property type="evidence" value="ECO:0007669"/>
    <property type="project" value="UniProtKB-SubCell"/>
</dbReference>
<dbReference type="InterPro" id="IPR007507">
    <property type="entry name" value="Glycos_transf_N"/>
</dbReference>
<dbReference type="GO" id="GO:0009245">
    <property type="term" value="P:lipid A biosynthetic process"/>
    <property type="evidence" value="ECO:0007669"/>
    <property type="project" value="TreeGrafter"/>
</dbReference>
<dbReference type="InterPro" id="IPR001296">
    <property type="entry name" value="Glyco_trans_1"/>
</dbReference>
<dbReference type="GO" id="GO:0005886">
    <property type="term" value="C:plasma membrane"/>
    <property type="evidence" value="ECO:0007669"/>
    <property type="project" value="UniProtKB-SubCell"/>
</dbReference>
<comment type="similarity">
    <text evidence="11">Belongs to the glycosyltransferase group 1 family.</text>
</comment>
<accession>A0A2R5FHU7</accession>
<feature type="site" description="Transition state stabilizer" evidence="10">
    <location>
        <position position="130"/>
    </location>
</feature>
<evidence type="ECO:0000256" key="11">
    <source>
        <dbReference type="RuleBase" id="RU365103"/>
    </source>
</evidence>
<dbReference type="Pfam" id="PF04413">
    <property type="entry name" value="Glycos_transf_N"/>
    <property type="match status" value="1"/>
</dbReference>
<keyword evidence="5" id="KW-0472">Membrane</keyword>
<keyword evidence="5" id="KW-0997">Cell inner membrane</keyword>
<dbReference type="EC" id="2.4.99.12" evidence="3 11"/>
<name>A0A2R5FHU7_9PROT</name>
<comment type="caution">
    <text evidence="14">The sequence shown here is derived from an EMBL/GenBank/DDBJ whole genome shotgun (WGS) entry which is preliminary data.</text>
</comment>
<evidence type="ECO:0000256" key="7">
    <source>
        <dbReference type="ARBA" id="ARBA00031445"/>
    </source>
</evidence>
<feature type="domain" description="3-deoxy-D-manno-octulosonic-acid transferase N-terminal" evidence="13">
    <location>
        <begin position="34"/>
        <end position="209"/>
    </location>
</feature>
<keyword evidence="11" id="KW-0448">Lipopolysaccharide biosynthesis</keyword>
<gene>
    <name evidence="14" type="primary">kdtA</name>
    <name evidence="14" type="ORF">NMK_3491</name>
</gene>
<dbReference type="UniPathway" id="UPA00958"/>
<dbReference type="SUPFAM" id="SSF53756">
    <property type="entry name" value="UDP-Glycosyltransferase/glycogen phosphorylase"/>
    <property type="match status" value="1"/>
</dbReference>
<evidence type="ECO:0000256" key="4">
    <source>
        <dbReference type="ARBA" id="ARBA00019077"/>
    </source>
</evidence>
<dbReference type="NCBIfam" id="NF004388">
    <property type="entry name" value="PRK05749.1-4"/>
    <property type="match status" value="1"/>
</dbReference>
<comment type="function">
    <text evidence="11">Involved in lipopolysaccharide (LPS) biosynthesis. Catalyzes the transfer of 3-deoxy-D-manno-octulosonate (Kdo) residue(s) from CMP-Kdo to lipid IV(A), the tetraacyldisaccharide-1,4'-bisphosphate precursor of lipid A.</text>
</comment>